<dbReference type="InterPro" id="IPR009057">
    <property type="entry name" value="Homeodomain-like_sf"/>
</dbReference>
<evidence type="ECO:0000313" key="7">
    <source>
        <dbReference type="Proteomes" id="UP000641588"/>
    </source>
</evidence>
<dbReference type="InterPro" id="IPR047640">
    <property type="entry name" value="RpiR-like"/>
</dbReference>
<name>A0A972H4I5_9BACL</name>
<sequence length="283" mass="32086">MKQLIFEDLLKGKYDGLSPGQRKVAEYILQNLERCSYGTLAKISRDTNVSETTVIRLSYALGYNSFSEMQNHIREQILENNHQTEHDKDMESTYESNLFAQILENDIKILKQTKNQLDLNNLENVISRIIEADKVAVVGFRSSYSAASWFASTLGYLRDNVSLVPMNGDIFQTLLSMTENSVVLAISFPRYAKETYKFVKSAKEQGATIISVTDNKLSPIGCISDLTLITNANRDETGYNSISSVISLLNLIVVGVRTKENIQVKKRLQKLEEFYSNHDILFE</sequence>
<dbReference type="SUPFAM" id="SSF46689">
    <property type="entry name" value="Homeodomain-like"/>
    <property type="match status" value="1"/>
</dbReference>
<dbReference type="AlphaFoldDB" id="A0A972H4I5"/>
<dbReference type="PROSITE" id="PS51071">
    <property type="entry name" value="HTH_RPIR"/>
    <property type="match status" value="1"/>
</dbReference>
<dbReference type="InterPro" id="IPR000281">
    <property type="entry name" value="HTH_RpiR"/>
</dbReference>
<gene>
    <name evidence="6" type="ORF">GC093_23565</name>
</gene>
<dbReference type="Gene3D" id="1.10.10.10">
    <property type="entry name" value="Winged helix-like DNA-binding domain superfamily/Winged helix DNA-binding domain"/>
    <property type="match status" value="1"/>
</dbReference>
<dbReference type="GO" id="GO:0097367">
    <property type="term" value="F:carbohydrate derivative binding"/>
    <property type="evidence" value="ECO:0007669"/>
    <property type="project" value="InterPro"/>
</dbReference>
<dbReference type="InterPro" id="IPR036388">
    <property type="entry name" value="WH-like_DNA-bd_sf"/>
</dbReference>
<accession>A0A972H4I5</accession>
<keyword evidence="1" id="KW-0805">Transcription regulation</keyword>
<dbReference type="PROSITE" id="PS51464">
    <property type="entry name" value="SIS"/>
    <property type="match status" value="1"/>
</dbReference>
<reference evidence="6" key="1">
    <citation type="submission" date="2019-10" db="EMBL/GenBank/DDBJ databases">
        <title>Description of Paenibacillus glebae sp. nov.</title>
        <authorList>
            <person name="Carlier A."/>
            <person name="Qi S."/>
        </authorList>
    </citation>
    <scope>NUCLEOTIDE SEQUENCE</scope>
    <source>
        <strain evidence="6">LMG 31456</strain>
    </source>
</reference>
<dbReference type="Proteomes" id="UP000641588">
    <property type="component" value="Unassembled WGS sequence"/>
</dbReference>
<keyword evidence="7" id="KW-1185">Reference proteome</keyword>
<evidence type="ECO:0000256" key="3">
    <source>
        <dbReference type="ARBA" id="ARBA00023163"/>
    </source>
</evidence>
<dbReference type="Pfam" id="PF01418">
    <property type="entry name" value="HTH_6"/>
    <property type="match status" value="1"/>
</dbReference>
<evidence type="ECO:0000256" key="2">
    <source>
        <dbReference type="ARBA" id="ARBA00023125"/>
    </source>
</evidence>
<dbReference type="PANTHER" id="PTHR30514:SF18">
    <property type="entry name" value="RPIR-FAMILY TRANSCRIPTIONAL REGULATOR"/>
    <property type="match status" value="1"/>
</dbReference>
<comment type="caution">
    <text evidence="6">The sequence shown here is derived from an EMBL/GenBank/DDBJ whole genome shotgun (WGS) entry which is preliminary data.</text>
</comment>
<evidence type="ECO:0000313" key="6">
    <source>
        <dbReference type="EMBL" id="NOU96181.1"/>
    </source>
</evidence>
<dbReference type="CDD" id="cd05013">
    <property type="entry name" value="SIS_RpiR"/>
    <property type="match status" value="1"/>
</dbReference>
<evidence type="ECO:0000259" key="5">
    <source>
        <dbReference type="PROSITE" id="PS51464"/>
    </source>
</evidence>
<dbReference type="PANTHER" id="PTHR30514">
    <property type="entry name" value="GLUCOKINASE"/>
    <property type="match status" value="1"/>
</dbReference>
<dbReference type="EMBL" id="WHOD01000087">
    <property type="protein sequence ID" value="NOU96181.1"/>
    <property type="molecule type" value="Genomic_DNA"/>
</dbReference>
<proteinExistence type="predicted"/>
<evidence type="ECO:0000259" key="4">
    <source>
        <dbReference type="PROSITE" id="PS51071"/>
    </source>
</evidence>
<organism evidence="6 7">
    <name type="scientific">Paenibacillus foliorum</name>
    <dbReference type="NCBI Taxonomy" id="2654974"/>
    <lineage>
        <taxon>Bacteria</taxon>
        <taxon>Bacillati</taxon>
        <taxon>Bacillota</taxon>
        <taxon>Bacilli</taxon>
        <taxon>Bacillales</taxon>
        <taxon>Paenibacillaceae</taxon>
        <taxon>Paenibacillus</taxon>
    </lineage>
</organism>
<dbReference type="InterPro" id="IPR035472">
    <property type="entry name" value="RpiR-like_SIS"/>
</dbReference>
<keyword evidence="3" id="KW-0804">Transcription</keyword>
<feature type="domain" description="HTH rpiR-type" evidence="4">
    <location>
        <begin position="4"/>
        <end position="80"/>
    </location>
</feature>
<dbReference type="Pfam" id="PF01380">
    <property type="entry name" value="SIS"/>
    <property type="match status" value="1"/>
</dbReference>
<dbReference type="SUPFAM" id="SSF53697">
    <property type="entry name" value="SIS domain"/>
    <property type="match status" value="1"/>
</dbReference>
<dbReference type="GO" id="GO:0003677">
    <property type="term" value="F:DNA binding"/>
    <property type="evidence" value="ECO:0007669"/>
    <property type="project" value="UniProtKB-KW"/>
</dbReference>
<dbReference type="GO" id="GO:0003700">
    <property type="term" value="F:DNA-binding transcription factor activity"/>
    <property type="evidence" value="ECO:0007669"/>
    <property type="project" value="InterPro"/>
</dbReference>
<keyword evidence="2" id="KW-0238">DNA-binding</keyword>
<feature type="domain" description="SIS" evidence="5">
    <location>
        <begin position="125"/>
        <end position="262"/>
    </location>
</feature>
<dbReference type="InterPro" id="IPR046348">
    <property type="entry name" value="SIS_dom_sf"/>
</dbReference>
<protein>
    <submittedName>
        <fullName evidence="6">SIS domain-containing protein</fullName>
    </submittedName>
</protein>
<dbReference type="RefSeq" id="WP_171654391.1">
    <property type="nucleotide sequence ID" value="NZ_WHOD01000087.1"/>
</dbReference>
<dbReference type="GO" id="GO:1901135">
    <property type="term" value="P:carbohydrate derivative metabolic process"/>
    <property type="evidence" value="ECO:0007669"/>
    <property type="project" value="InterPro"/>
</dbReference>
<evidence type="ECO:0000256" key="1">
    <source>
        <dbReference type="ARBA" id="ARBA00023015"/>
    </source>
</evidence>
<dbReference type="InterPro" id="IPR001347">
    <property type="entry name" value="SIS_dom"/>
</dbReference>
<dbReference type="Gene3D" id="3.40.50.10490">
    <property type="entry name" value="Glucose-6-phosphate isomerase like protein, domain 1"/>
    <property type="match status" value="1"/>
</dbReference>